<name>E5AFN6_LEPMJ</name>
<feature type="compositionally biased region" description="Polar residues" evidence="1">
    <location>
        <begin position="300"/>
        <end position="312"/>
    </location>
</feature>
<sequence length="378" mass="42113">MTAHTRYLASASAPADTEPPPLPSPPPPLHTTLPRMDDSSVPAVHFKRRKITHPKRAYGDSEVPTSAELHSPDVVTTSDTPALPTVVDDEESVPNLKDIIRNRKRPRDRMREVARRVETPPTIESVQVDAPRPGQYTSRFVAQTGQVVDRDDTQMSEYVEARLAEQNHRQYGWPIPKHLQDAVAAIAPDLKHTFTEPLSVRATSGSDAHVDAEHINRRAAGQGKLEEVDLGPDAAVRIKEAWKRLDNGLPQEESANQPRKGRYGYQGRKNKRRNSDAERREQMVEAVLKEAKLDFFDDTAPSNPFTSNTGNNDEAVAERFRAEYLEALEEQQHKRKPPAASSSTRGVEKTSKGPKWGGSKSARAKMRLQAQQAAKAKK</sequence>
<feature type="compositionally biased region" description="Basic residues" evidence="1">
    <location>
        <begin position="45"/>
        <end position="56"/>
    </location>
</feature>
<dbReference type="RefSeq" id="XP_003845504.1">
    <property type="nucleotide sequence ID" value="XM_003845456.1"/>
</dbReference>
<dbReference type="AlphaFoldDB" id="E5AFN6"/>
<dbReference type="InterPro" id="IPR010756">
    <property type="entry name" value="Tls1-like"/>
</dbReference>
<feature type="compositionally biased region" description="Low complexity" evidence="1">
    <location>
        <begin position="369"/>
        <end position="378"/>
    </location>
</feature>
<proteinExistence type="predicted"/>
<evidence type="ECO:0008006" key="4">
    <source>
        <dbReference type="Google" id="ProtNLM"/>
    </source>
</evidence>
<feature type="region of interest" description="Disordered" evidence="1">
    <location>
        <begin position="295"/>
        <end position="378"/>
    </location>
</feature>
<evidence type="ECO:0000313" key="2">
    <source>
        <dbReference type="EMBL" id="CBY02025.1"/>
    </source>
</evidence>
<protein>
    <recommendedName>
        <fullName evidence="4">Hepatocellular carcinoma-associated antigen 59-domain-containing protein</fullName>
    </recommendedName>
</protein>
<dbReference type="InParanoid" id="E5AFN6"/>
<accession>E5AFN6</accession>
<evidence type="ECO:0000256" key="1">
    <source>
        <dbReference type="SAM" id="MobiDB-lite"/>
    </source>
</evidence>
<reference evidence="3" key="1">
    <citation type="journal article" date="2011" name="Nat. Commun.">
        <title>Effector diversification within compartments of the Leptosphaeria maculans genome affected by Repeat-Induced Point mutations.</title>
        <authorList>
            <person name="Rouxel T."/>
            <person name="Grandaubert J."/>
            <person name="Hane J.K."/>
            <person name="Hoede C."/>
            <person name="van de Wouw A.P."/>
            <person name="Couloux A."/>
            <person name="Dominguez V."/>
            <person name="Anthouard V."/>
            <person name="Bally P."/>
            <person name="Bourras S."/>
            <person name="Cozijnsen A.J."/>
            <person name="Ciuffetti L.M."/>
            <person name="Degrave A."/>
            <person name="Dilmaghani A."/>
            <person name="Duret L."/>
            <person name="Fudal I."/>
            <person name="Goodwin S.B."/>
            <person name="Gout L."/>
            <person name="Glaser N."/>
            <person name="Linglin J."/>
            <person name="Kema G.H.J."/>
            <person name="Lapalu N."/>
            <person name="Lawrence C.B."/>
            <person name="May K."/>
            <person name="Meyer M."/>
            <person name="Ollivier B."/>
            <person name="Poulain J."/>
            <person name="Schoch C.L."/>
            <person name="Simon A."/>
            <person name="Spatafora J.W."/>
            <person name="Stachowiak A."/>
            <person name="Turgeon B.G."/>
            <person name="Tyler B.M."/>
            <person name="Vincent D."/>
            <person name="Weissenbach J."/>
            <person name="Amselem J."/>
            <person name="Quesneville H."/>
            <person name="Oliver R.P."/>
            <person name="Wincker P."/>
            <person name="Balesdent M.-H."/>
            <person name="Howlett B.J."/>
        </authorList>
    </citation>
    <scope>NUCLEOTIDE SEQUENCE [LARGE SCALE GENOMIC DNA]</scope>
    <source>
        <strain evidence="3">JN3 / isolate v23.1.3 / race Av1-4-5-6-7-8</strain>
    </source>
</reference>
<dbReference type="VEuPathDB" id="FungiDB:LEMA_P008120.1"/>
<dbReference type="Proteomes" id="UP000002668">
    <property type="component" value="Genome"/>
</dbReference>
<dbReference type="eggNOG" id="ENOG502S5M8">
    <property type="taxonomic scope" value="Eukaryota"/>
</dbReference>
<gene>
    <name evidence="2" type="ORF">LEMA_P008120.1</name>
</gene>
<feature type="region of interest" description="Disordered" evidence="1">
    <location>
        <begin position="248"/>
        <end position="281"/>
    </location>
</feature>
<dbReference type="GeneID" id="13286317"/>
<keyword evidence="3" id="KW-1185">Reference proteome</keyword>
<dbReference type="OMA" id="MCDRFTA"/>
<organism evidence="2 3">
    <name type="scientific">Leptosphaeria maculans (strain JN3 / isolate v23.1.3 / race Av1-4-5-6-7-8)</name>
    <name type="common">Blackleg fungus</name>
    <name type="synonym">Phoma lingam</name>
    <dbReference type="NCBI Taxonomy" id="985895"/>
    <lineage>
        <taxon>Eukaryota</taxon>
        <taxon>Fungi</taxon>
        <taxon>Dikarya</taxon>
        <taxon>Ascomycota</taxon>
        <taxon>Pezizomycotina</taxon>
        <taxon>Dothideomycetes</taxon>
        <taxon>Pleosporomycetidae</taxon>
        <taxon>Pleosporales</taxon>
        <taxon>Pleosporineae</taxon>
        <taxon>Leptosphaeriaceae</taxon>
        <taxon>Plenodomus</taxon>
        <taxon>Plenodomus lingam/Leptosphaeria maculans species complex</taxon>
    </lineage>
</organism>
<dbReference type="OrthoDB" id="5627at2759"/>
<feature type="region of interest" description="Disordered" evidence="1">
    <location>
        <begin position="1"/>
        <end position="86"/>
    </location>
</feature>
<dbReference type="EMBL" id="FP929139">
    <property type="protein sequence ID" value="CBY02025.1"/>
    <property type="molecule type" value="Genomic_DNA"/>
</dbReference>
<dbReference type="HOGENOM" id="CLU_863589_0_0_1"/>
<evidence type="ECO:0000313" key="3">
    <source>
        <dbReference type="Proteomes" id="UP000002668"/>
    </source>
</evidence>
<feature type="compositionally biased region" description="Pro residues" evidence="1">
    <location>
        <begin position="17"/>
        <end position="29"/>
    </location>
</feature>
<dbReference type="Pfam" id="PF07052">
    <property type="entry name" value="Hep_59"/>
    <property type="match status" value="1"/>
</dbReference>